<dbReference type="InterPro" id="IPR002602">
    <property type="entry name" value="DB"/>
</dbReference>
<name>A0A0D8XLH6_DICVI</name>
<dbReference type="STRING" id="29172.A0A0D8XLH6"/>
<dbReference type="PANTHER" id="PTHR46705:SF2">
    <property type="entry name" value="DOMAIN OF UNKNOWN FUNCTION DB DOMAIN-CONTAINING PROTEIN"/>
    <property type="match status" value="1"/>
</dbReference>
<evidence type="ECO:0000313" key="2">
    <source>
        <dbReference type="EMBL" id="KJH44612.1"/>
    </source>
</evidence>
<protein>
    <submittedName>
        <fullName evidence="2">DB module</fullName>
    </submittedName>
</protein>
<feature type="domain" description="Domain of unknown function DB" evidence="1">
    <location>
        <begin position="250"/>
        <end position="327"/>
    </location>
</feature>
<dbReference type="Pfam" id="PF01682">
    <property type="entry name" value="DB"/>
    <property type="match status" value="1"/>
</dbReference>
<reference evidence="2 3" key="1">
    <citation type="submission" date="2013-11" db="EMBL/GenBank/DDBJ databases">
        <title>Draft genome of the bovine lungworm Dictyocaulus viviparus.</title>
        <authorList>
            <person name="Mitreva M."/>
        </authorList>
    </citation>
    <scope>NUCLEOTIDE SEQUENCE [LARGE SCALE GENOMIC DNA]</scope>
    <source>
        <strain evidence="2 3">HannoverDv2000</strain>
    </source>
</reference>
<dbReference type="AlphaFoldDB" id="A0A0D8XLH6"/>
<proteinExistence type="predicted"/>
<sequence>MTQFRSFPQQKVQPQIQTQAALPQRYTPVQPPFRHSQQPHLPASHKVIISKSTHNKVPVQQQVEQRLDIHQRIRVPPPPGRFVPHLADIYGHPMPDRPYLPPKFFINSSIESLPDGPYEAEEKNENGKHRSYIEDTAKTSPINKIGRISKPKIIKPSPEAQLRVSGQWTTSDDGSFVCCSIVIGREIREIPKSEIRRPSHRSRPALQQNSTTVHPVHMSKSSFFNTIPKPVVAATGSKLSKNPNVAFLNCCKAAKVAKSCERICNFDILNKKTLTGMFLGTDPCPQSYGLDLLQCAAQSEDHTTCCQDRGVHTTTAGDKCLGFCNMRPGVNFQVRGSY</sequence>
<dbReference type="EMBL" id="KN716460">
    <property type="protein sequence ID" value="KJH44612.1"/>
    <property type="molecule type" value="Genomic_DNA"/>
</dbReference>
<organism evidence="2 3">
    <name type="scientific">Dictyocaulus viviparus</name>
    <name type="common">Bovine lungworm</name>
    <dbReference type="NCBI Taxonomy" id="29172"/>
    <lineage>
        <taxon>Eukaryota</taxon>
        <taxon>Metazoa</taxon>
        <taxon>Ecdysozoa</taxon>
        <taxon>Nematoda</taxon>
        <taxon>Chromadorea</taxon>
        <taxon>Rhabditida</taxon>
        <taxon>Rhabditina</taxon>
        <taxon>Rhabditomorpha</taxon>
        <taxon>Strongyloidea</taxon>
        <taxon>Metastrongylidae</taxon>
        <taxon>Dictyocaulus</taxon>
    </lineage>
</organism>
<dbReference type="PANTHER" id="PTHR46705">
    <property type="entry name" value="PROTEIN CBG09805"/>
    <property type="match status" value="1"/>
</dbReference>
<keyword evidence="3" id="KW-1185">Reference proteome</keyword>
<evidence type="ECO:0000259" key="1">
    <source>
        <dbReference type="Pfam" id="PF01682"/>
    </source>
</evidence>
<reference evidence="3" key="2">
    <citation type="journal article" date="2016" name="Sci. Rep.">
        <title>Dictyocaulus viviparus genome, variome and transcriptome elucidate lungworm biology and support future intervention.</title>
        <authorList>
            <person name="McNulty S.N."/>
            <person name="Strube C."/>
            <person name="Rosa B.A."/>
            <person name="Martin J.C."/>
            <person name="Tyagi R."/>
            <person name="Choi Y.J."/>
            <person name="Wang Q."/>
            <person name="Hallsworth Pepin K."/>
            <person name="Zhang X."/>
            <person name="Ozersky P."/>
            <person name="Wilson R.K."/>
            <person name="Sternberg P.W."/>
            <person name="Gasser R.B."/>
            <person name="Mitreva M."/>
        </authorList>
    </citation>
    <scope>NUCLEOTIDE SEQUENCE [LARGE SCALE GENOMIC DNA]</scope>
    <source>
        <strain evidence="3">HannoverDv2000</strain>
    </source>
</reference>
<dbReference type="Proteomes" id="UP000053766">
    <property type="component" value="Unassembled WGS sequence"/>
</dbReference>
<accession>A0A0D8XLH6</accession>
<dbReference type="OrthoDB" id="5843172at2759"/>
<evidence type="ECO:0000313" key="3">
    <source>
        <dbReference type="Proteomes" id="UP000053766"/>
    </source>
</evidence>
<gene>
    <name evidence="2" type="ORF">DICVIV_09364</name>
</gene>